<evidence type="ECO:0000313" key="3">
    <source>
        <dbReference type="Proteomes" id="UP001172155"/>
    </source>
</evidence>
<gene>
    <name evidence="2" type="ORF">B0T18DRAFT_417859</name>
</gene>
<name>A0AA40EJB7_9PEZI</name>
<protein>
    <recommendedName>
        <fullName evidence="4">Prolyl 4-hydroxylase alpha subunit Fe(2+) 2OG dioxygenase domain-containing protein</fullName>
    </recommendedName>
</protein>
<dbReference type="AlphaFoldDB" id="A0AA40EJB7"/>
<evidence type="ECO:0008006" key="4">
    <source>
        <dbReference type="Google" id="ProtNLM"/>
    </source>
</evidence>
<comment type="caution">
    <text evidence="2">The sequence shown here is derived from an EMBL/GenBank/DDBJ whole genome shotgun (WGS) entry which is preliminary data.</text>
</comment>
<keyword evidence="3" id="KW-1185">Reference proteome</keyword>
<organism evidence="2 3">
    <name type="scientific">Schizothecium vesticola</name>
    <dbReference type="NCBI Taxonomy" id="314040"/>
    <lineage>
        <taxon>Eukaryota</taxon>
        <taxon>Fungi</taxon>
        <taxon>Dikarya</taxon>
        <taxon>Ascomycota</taxon>
        <taxon>Pezizomycotina</taxon>
        <taxon>Sordariomycetes</taxon>
        <taxon>Sordariomycetidae</taxon>
        <taxon>Sordariales</taxon>
        <taxon>Schizotheciaceae</taxon>
        <taxon>Schizothecium</taxon>
    </lineage>
</organism>
<accession>A0AA40EJB7</accession>
<feature type="compositionally biased region" description="Low complexity" evidence="1">
    <location>
        <begin position="71"/>
        <end position="81"/>
    </location>
</feature>
<feature type="non-terminal residue" evidence="2">
    <location>
        <position position="229"/>
    </location>
</feature>
<reference evidence="2" key="1">
    <citation type="submission" date="2023-06" db="EMBL/GenBank/DDBJ databases">
        <title>Genome-scale phylogeny and comparative genomics of the fungal order Sordariales.</title>
        <authorList>
            <consortium name="Lawrence Berkeley National Laboratory"/>
            <person name="Hensen N."/>
            <person name="Bonometti L."/>
            <person name="Westerberg I."/>
            <person name="Brannstrom I.O."/>
            <person name="Guillou S."/>
            <person name="Cros-Aarteil S."/>
            <person name="Calhoun S."/>
            <person name="Haridas S."/>
            <person name="Kuo A."/>
            <person name="Mondo S."/>
            <person name="Pangilinan J."/>
            <person name="Riley R."/>
            <person name="LaButti K."/>
            <person name="Andreopoulos B."/>
            <person name="Lipzen A."/>
            <person name="Chen C."/>
            <person name="Yanf M."/>
            <person name="Daum C."/>
            <person name="Ng V."/>
            <person name="Clum A."/>
            <person name="Steindorff A."/>
            <person name="Ohm R."/>
            <person name="Martin F."/>
            <person name="Silar P."/>
            <person name="Natvig D."/>
            <person name="Lalanne C."/>
            <person name="Gautier V."/>
            <person name="Ament-velasquez S.L."/>
            <person name="Kruys A."/>
            <person name="Hutchinson M.I."/>
            <person name="Powell A.J."/>
            <person name="Barry K."/>
            <person name="Miller A.N."/>
            <person name="Grigoriev I.V."/>
            <person name="Debuchy R."/>
            <person name="Gladieux P."/>
            <person name="Thoren M.H."/>
            <person name="Johannesson H."/>
        </authorList>
    </citation>
    <scope>NUCLEOTIDE SEQUENCE</scope>
    <source>
        <strain evidence="2">SMH3187-1</strain>
    </source>
</reference>
<dbReference type="Gene3D" id="2.60.120.620">
    <property type="entry name" value="q2cbj1_9rhob like domain"/>
    <property type="match status" value="1"/>
</dbReference>
<dbReference type="Proteomes" id="UP001172155">
    <property type="component" value="Unassembled WGS sequence"/>
</dbReference>
<feature type="region of interest" description="Disordered" evidence="1">
    <location>
        <begin position="57"/>
        <end position="111"/>
    </location>
</feature>
<proteinExistence type="predicted"/>
<evidence type="ECO:0000313" key="2">
    <source>
        <dbReference type="EMBL" id="KAK0740396.1"/>
    </source>
</evidence>
<feature type="compositionally biased region" description="Basic residues" evidence="1">
    <location>
        <begin position="88"/>
        <end position="97"/>
    </location>
</feature>
<evidence type="ECO:0000256" key="1">
    <source>
        <dbReference type="SAM" id="MobiDB-lite"/>
    </source>
</evidence>
<sequence length="229" mass="24883">MSGPRNILALSLAILLGATIGPLLTPHLSTLTTHPLLTALADSLPFLPAPLPLRQDAESCPPSLHRTTVLSLSPSSSSSQTSPPPRKLPPHLPRHSAPHPLPPPRTSWSAPLPSADRTVACLLARARSLLGAVLVPGRDDMGGDPQLVRYTPGQKFDVHTDWFRKPRVLDADRETGRRRMYNRVATVLVVVQSNCSEGSGETWFPRVKAPVPAEGEEGWWREHEEGGSR</sequence>
<dbReference type="EMBL" id="JAUKUD010000006">
    <property type="protein sequence ID" value="KAK0740396.1"/>
    <property type="molecule type" value="Genomic_DNA"/>
</dbReference>